<organism evidence="2 3">
    <name type="scientific">Hymenobacter ginkgonis</name>
    <dbReference type="NCBI Taxonomy" id="2682976"/>
    <lineage>
        <taxon>Bacteria</taxon>
        <taxon>Pseudomonadati</taxon>
        <taxon>Bacteroidota</taxon>
        <taxon>Cytophagia</taxon>
        <taxon>Cytophagales</taxon>
        <taxon>Hymenobacteraceae</taxon>
        <taxon>Hymenobacter</taxon>
    </lineage>
</organism>
<dbReference type="RefSeq" id="WP_157565564.1">
    <property type="nucleotide sequence ID" value="NZ_WQKZ01000003.1"/>
</dbReference>
<keyword evidence="2" id="KW-0808">Transferase</keyword>
<feature type="region of interest" description="Disordered" evidence="1">
    <location>
        <begin position="409"/>
        <end position="428"/>
    </location>
</feature>
<dbReference type="InterPro" id="IPR050194">
    <property type="entry name" value="Glycosyltransferase_grp1"/>
</dbReference>
<reference evidence="2 3" key="1">
    <citation type="submission" date="2019-12" db="EMBL/GenBank/DDBJ databases">
        <title>Hymenobacter sp. HMF4947 Genome sequencing and assembly.</title>
        <authorList>
            <person name="Kang H."/>
            <person name="Cha I."/>
            <person name="Kim H."/>
            <person name="Joh K."/>
        </authorList>
    </citation>
    <scope>NUCLEOTIDE SEQUENCE [LARGE SCALE GENOMIC DNA]</scope>
    <source>
        <strain evidence="2 3">HMF4947</strain>
    </source>
</reference>
<dbReference type="EMBL" id="WQKZ01000003">
    <property type="protein sequence ID" value="MVN76983.1"/>
    <property type="molecule type" value="Genomic_DNA"/>
</dbReference>
<evidence type="ECO:0000313" key="2">
    <source>
        <dbReference type="EMBL" id="MVN76983.1"/>
    </source>
</evidence>
<accession>A0A7K1TEZ4</accession>
<dbReference type="GO" id="GO:0016757">
    <property type="term" value="F:glycosyltransferase activity"/>
    <property type="evidence" value="ECO:0007669"/>
    <property type="project" value="TreeGrafter"/>
</dbReference>
<dbReference type="SUPFAM" id="SSF53756">
    <property type="entry name" value="UDP-Glycosyltransferase/glycogen phosphorylase"/>
    <property type="match status" value="1"/>
</dbReference>
<keyword evidence="3" id="KW-1185">Reference proteome</keyword>
<name>A0A7K1TEZ4_9BACT</name>
<dbReference type="Pfam" id="PF13692">
    <property type="entry name" value="Glyco_trans_1_4"/>
    <property type="match status" value="1"/>
</dbReference>
<dbReference type="Gene3D" id="3.40.50.2000">
    <property type="entry name" value="Glycogen Phosphorylase B"/>
    <property type="match status" value="1"/>
</dbReference>
<sequence>MASLLSGRDIVVVGQQPWDTQLGSNCKDIALEFSRNNRVLYVNSPLDRNTLLRHRRTAAVQSRLRVIRGETDGIELISNNLWVVNPGEIVESINWLPASGLYSMLNKLNNRRFAKSIQKAIEKLNFTNVILFNDNDIFRSFHLKELLSPDVSIYYSRDFILAGGYWKKHGEQLEPQLIAKSDVCVANSSYLATYCKLYNPRGYDVGQGCDLTLAQEAQDAPCPTDLQRITGPLIGYVGALVSSRLDLEVLRYLSEQRPDWSIVLIGPEDEEFTNSQLHSLPNVHFLGMKAPGELPAYVRHFDVCLNPQRLNLLTIGNYPRKVDEYLALGKPVVATRTEAMSSFEEYVYLADNKEDYVHLIALALTQTGPNWQQQRRDFAATHTWENSVAKIYQAVLDFYAQRRADRQRTAQRRQSASPENEASLVVSI</sequence>
<comment type="caution">
    <text evidence="2">The sequence shown here is derived from an EMBL/GenBank/DDBJ whole genome shotgun (WGS) entry which is preliminary data.</text>
</comment>
<dbReference type="PANTHER" id="PTHR45947:SF3">
    <property type="entry name" value="SULFOQUINOVOSYL TRANSFERASE SQD2"/>
    <property type="match status" value="1"/>
</dbReference>
<dbReference type="AlphaFoldDB" id="A0A7K1TEZ4"/>
<gene>
    <name evidence="2" type="ORF">GO988_11665</name>
</gene>
<dbReference type="Proteomes" id="UP000441336">
    <property type="component" value="Unassembled WGS sequence"/>
</dbReference>
<proteinExistence type="predicted"/>
<evidence type="ECO:0000313" key="3">
    <source>
        <dbReference type="Proteomes" id="UP000441336"/>
    </source>
</evidence>
<dbReference type="PANTHER" id="PTHR45947">
    <property type="entry name" value="SULFOQUINOVOSYL TRANSFERASE SQD2"/>
    <property type="match status" value="1"/>
</dbReference>
<protein>
    <submittedName>
        <fullName evidence="2">Glycosyltransferase</fullName>
    </submittedName>
</protein>
<evidence type="ECO:0000256" key="1">
    <source>
        <dbReference type="SAM" id="MobiDB-lite"/>
    </source>
</evidence>